<dbReference type="Gene3D" id="3.55.50.30">
    <property type="match status" value="1"/>
</dbReference>
<dbReference type="EMBL" id="CACVAQ010000508">
    <property type="protein sequence ID" value="CAA6829654.1"/>
    <property type="molecule type" value="Genomic_DNA"/>
</dbReference>
<dbReference type="PANTHER" id="PTHR30273">
    <property type="entry name" value="PERIPLASMIC SIGNAL SENSOR AND SIGMA FACTOR ACTIVATOR FECR-RELATED"/>
    <property type="match status" value="1"/>
</dbReference>
<evidence type="ECO:0000259" key="1">
    <source>
        <dbReference type="Pfam" id="PF04773"/>
    </source>
</evidence>
<feature type="domain" description="FecR protein" evidence="1">
    <location>
        <begin position="141"/>
        <end position="227"/>
    </location>
</feature>
<evidence type="ECO:0000259" key="2">
    <source>
        <dbReference type="Pfam" id="PF16344"/>
    </source>
</evidence>
<dbReference type="Pfam" id="PF04773">
    <property type="entry name" value="FecR"/>
    <property type="match status" value="1"/>
</dbReference>
<evidence type="ECO:0000313" key="3">
    <source>
        <dbReference type="EMBL" id="CAA6829654.1"/>
    </source>
</evidence>
<dbReference type="Pfam" id="PF16344">
    <property type="entry name" value="FecR_C"/>
    <property type="match status" value="1"/>
</dbReference>
<dbReference type="GO" id="GO:0016989">
    <property type="term" value="F:sigma factor antagonist activity"/>
    <property type="evidence" value="ECO:0007669"/>
    <property type="project" value="TreeGrafter"/>
</dbReference>
<dbReference type="InterPro" id="IPR032508">
    <property type="entry name" value="FecR_C"/>
</dbReference>
<dbReference type="PIRSF" id="PIRSF018266">
    <property type="entry name" value="FecR"/>
    <property type="match status" value="1"/>
</dbReference>
<feature type="domain" description="Protein FecR C-terminal" evidence="2">
    <location>
        <begin position="269"/>
        <end position="332"/>
    </location>
</feature>
<gene>
    <name evidence="3" type="ORF">HELGO_WM25284</name>
</gene>
<organism evidence="3">
    <name type="scientific">uncultured Aureispira sp</name>
    <dbReference type="NCBI Taxonomy" id="1331704"/>
    <lineage>
        <taxon>Bacteria</taxon>
        <taxon>Pseudomonadati</taxon>
        <taxon>Bacteroidota</taxon>
        <taxon>Saprospiria</taxon>
        <taxon>Saprospirales</taxon>
        <taxon>Saprospiraceae</taxon>
        <taxon>Aureispira</taxon>
        <taxon>environmental samples</taxon>
    </lineage>
</organism>
<proteinExistence type="predicted"/>
<dbReference type="InterPro" id="IPR006860">
    <property type="entry name" value="FecR"/>
</dbReference>
<dbReference type="AlphaFoldDB" id="A0A6S6UHX7"/>
<dbReference type="PANTHER" id="PTHR30273:SF2">
    <property type="entry name" value="PROTEIN FECR"/>
    <property type="match status" value="1"/>
</dbReference>
<accession>A0A6S6UHX7</accession>
<dbReference type="InterPro" id="IPR012373">
    <property type="entry name" value="Ferrdict_sens_TM"/>
</dbReference>
<sequence>MEQIYTVLPKYFNKQSTAEENALIKRWKKENPTAFKEQKAIWDLTEGVEYIEFDSKASWSALQPKLSNAAVSAKSETKVIGMALWKKMTVAAVVIVVAVFGMNQFKHSSLTNEGTFFAEGLNTEFTTGAKGVELLAASDVLETALENGDKIWLNKGAVVEDMGARNGEYAVRVKKGEAFFDVNSRKDKAAPFFVHTSNAVVAVVGTQFTVTNKKEQTIIRVVEGVVEVMASDVNKIKLAAGEQAIISKGNIEKLKAFSPNFLAWKTGAFEFKATSIHKIALLLQTYYDVEIEVVEGTTGTPSGTFPVMEVDNLLNSLSLASGLKLEVIEANKKYRISNQ</sequence>
<protein>
    <submittedName>
        <fullName evidence="3">Uncharacterized protein</fullName>
    </submittedName>
</protein>
<reference evidence="3" key="1">
    <citation type="submission" date="2020-01" db="EMBL/GenBank/DDBJ databases">
        <authorList>
            <person name="Meier V. D."/>
            <person name="Meier V D."/>
        </authorList>
    </citation>
    <scope>NUCLEOTIDE SEQUENCE</scope>
    <source>
        <strain evidence="3">HLG_WM_MAG_10</strain>
    </source>
</reference>
<name>A0A6S6UHX7_9BACT</name>
<dbReference type="Gene3D" id="2.60.120.1440">
    <property type="match status" value="1"/>
</dbReference>